<keyword evidence="2" id="KW-0472">Membrane</keyword>
<feature type="transmembrane region" description="Helical" evidence="2">
    <location>
        <begin position="16"/>
        <end position="35"/>
    </location>
</feature>
<accession>A0A4R0MIV7</accession>
<keyword evidence="2" id="KW-0812">Transmembrane</keyword>
<feature type="coiled-coil region" evidence="1">
    <location>
        <begin position="114"/>
        <end position="148"/>
    </location>
</feature>
<evidence type="ECO:0000256" key="2">
    <source>
        <dbReference type="SAM" id="Phobius"/>
    </source>
</evidence>
<evidence type="ECO:0000313" key="4">
    <source>
        <dbReference type="Proteomes" id="UP000291117"/>
    </source>
</evidence>
<protein>
    <recommendedName>
        <fullName evidence="5">Chromosome partitioning protein ParA</fullName>
    </recommendedName>
</protein>
<dbReference type="AlphaFoldDB" id="A0A4R0MIV7"/>
<evidence type="ECO:0000313" key="3">
    <source>
        <dbReference type="EMBL" id="TCC86528.1"/>
    </source>
</evidence>
<dbReference type="EMBL" id="SJSM01000026">
    <property type="protein sequence ID" value="TCC86528.1"/>
    <property type="molecule type" value="Genomic_DNA"/>
</dbReference>
<name>A0A4R0MIV7_9SPHI</name>
<dbReference type="RefSeq" id="WP_131611998.1">
    <property type="nucleotide sequence ID" value="NZ_SJSM01000026.1"/>
</dbReference>
<proteinExistence type="predicted"/>
<comment type="caution">
    <text evidence="3">The sequence shown here is derived from an EMBL/GenBank/DDBJ whole genome shotgun (WGS) entry which is preliminary data.</text>
</comment>
<dbReference type="Proteomes" id="UP000291117">
    <property type="component" value="Unassembled WGS sequence"/>
</dbReference>
<reference evidence="3 4" key="1">
    <citation type="submission" date="2019-02" db="EMBL/GenBank/DDBJ databases">
        <title>Pedobacter sp. RP-3-8 sp. nov., isolated from Arctic soil.</title>
        <authorList>
            <person name="Dahal R.H."/>
        </authorList>
    </citation>
    <scope>NUCLEOTIDE SEQUENCE [LARGE SCALE GENOMIC DNA]</scope>
    <source>
        <strain evidence="3 4">RP-3-8</strain>
    </source>
</reference>
<organism evidence="3 4">
    <name type="scientific">Pedobacter hiemivivus</name>
    <dbReference type="NCBI Taxonomy" id="2530454"/>
    <lineage>
        <taxon>Bacteria</taxon>
        <taxon>Pseudomonadati</taxon>
        <taxon>Bacteroidota</taxon>
        <taxon>Sphingobacteriia</taxon>
        <taxon>Sphingobacteriales</taxon>
        <taxon>Sphingobacteriaceae</taxon>
        <taxon>Pedobacter</taxon>
    </lineage>
</organism>
<dbReference type="OrthoDB" id="1115172at2"/>
<evidence type="ECO:0000256" key="1">
    <source>
        <dbReference type="SAM" id="Coils"/>
    </source>
</evidence>
<feature type="coiled-coil region" evidence="1">
    <location>
        <begin position="44"/>
        <end position="71"/>
    </location>
</feature>
<keyword evidence="2" id="KW-1133">Transmembrane helix</keyword>
<sequence>MSNQNDTVNRGDRNKIYFLIVVIAALLGTNLYLYIKDEQQNGRFVSINTEKDRLQLEVEKIEVELDKANELNLVLTGKLQEEQQSARQKIAELKLSLQKGTLTQANLTAAQKEVRELRQFVSTHNEQILRLEQENLFLKTQRDSLKQSVSTERFKTNELEKKNAELNAKVKTSAALKANNVLITAYKVKSSGKNVEVTRASTAKKLSVKFTIVPNQLAEKNNHTVYLRIFDPVGNLIANERNMFEADGQEMQYTSSTSIAYSGDDTAYVMDWINPNPFIKGDYSIILYTDGFTMGKASITLR</sequence>
<gene>
    <name evidence="3" type="ORF">EZ444_23585</name>
</gene>
<keyword evidence="4" id="KW-1185">Reference proteome</keyword>
<evidence type="ECO:0008006" key="5">
    <source>
        <dbReference type="Google" id="ProtNLM"/>
    </source>
</evidence>
<keyword evidence="1" id="KW-0175">Coiled coil</keyword>